<comment type="caution">
    <text evidence="7">The sequence shown here is derived from an EMBL/GenBank/DDBJ whole genome shotgun (WGS) entry which is preliminary data.</text>
</comment>
<keyword evidence="4 6" id="KW-1133">Transmembrane helix</keyword>
<feature type="transmembrane region" description="Helical" evidence="6">
    <location>
        <begin position="258"/>
        <end position="279"/>
    </location>
</feature>
<dbReference type="PANTHER" id="PTHR43791:SF36">
    <property type="entry name" value="TRANSPORTER, PUTATIVE (AFU_ORTHOLOGUE AFUA_6G08340)-RELATED"/>
    <property type="match status" value="1"/>
</dbReference>
<keyword evidence="8" id="KW-1185">Reference proteome</keyword>
<name>A0A8H7PMW9_MORIS</name>
<dbReference type="SUPFAM" id="SSF103473">
    <property type="entry name" value="MFS general substrate transporter"/>
    <property type="match status" value="2"/>
</dbReference>
<dbReference type="AlphaFoldDB" id="A0A8H7PMW9"/>
<dbReference type="EMBL" id="JAEPQZ010000009">
    <property type="protein sequence ID" value="KAG2176928.1"/>
    <property type="molecule type" value="Genomic_DNA"/>
</dbReference>
<feature type="transmembrane region" description="Helical" evidence="6">
    <location>
        <begin position="336"/>
        <end position="356"/>
    </location>
</feature>
<keyword evidence="3 6" id="KW-0812">Transmembrane</keyword>
<sequence>MTVAEKEPIFADKLTNTDVSSLEVDSKKADDDLVEPTSAETKAILRKLDRRLIPLIYLISLCSFLGRFDVKDKMTMPTSYFDKSVSLVISLIAYVTVVRDTFQFDTEENGTFHLAPNGNGHKGKYDDTYGNIKFFTWKSGIALCIEFNGDKFVFRLYFLLQSMVPQLFEVVVTIGIEKFVSSTCLCGHHWIFKITFLPALLLAALFYFVLPDWLKNFKFLTERERTILHQMRADARTGAEDPVIAWKPFGINISDSNLTMGLMIIIMIVGLSFIVLNAWPIPLTAPIYALSCYHFGEMMLHFRRIDSIKGHENTVAIDNLCIMQFDDLRSLRGEQWIFIIAYVPTLLLALLSYFALPNLPSNFKFLTIRERAILHRLRADVRIVEEPLVAWKPFGVDIPDSSLYAHSMVYICSTTLSYNKALGSIIISMIVRLSFIHLKSWTMPLIAPIYALACFQSGEMIPDLRKNGSINVHENTV</sequence>
<feature type="transmembrane region" description="Helical" evidence="6">
    <location>
        <begin position="188"/>
        <end position="210"/>
    </location>
</feature>
<keyword evidence="2" id="KW-0813">Transport</keyword>
<comment type="subcellular location">
    <subcellularLocation>
        <location evidence="1">Membrane</location>
        <topology evidence="1">Multi-pass membrane protein</topology>
    </subcellularLocation>
</comment>
<evidence type="ECO:0000256" key="6">
    <source>
        <dbReference type="SAM" id="Phobius"/>
    </source>
</evidence>
<evidence type="ECO:0000313" key="8">
    <source>
        <dbReference type="Proteomes" id="UP000654370"/>
    </source>
</evidence>
<evidence type="ECO:0000256" key="2">
    <source>
        <dbReference type="ARBA" id="ARBA00022448"/>
    </source>
</evidence>
<dbReference type="Proteomes" id="UP000654370">
    <property type="component" value="Unassembled WGS sequence"/>
</dbReference>
<gene>
    <name evidence="7" type="ORF">INT43_007582</name>
</gene>
<organism evidence="7 8">
    <name type="scientific">Mortierella isabellina</name>
    <name type="common">Filamentous fungus</name>
    <name type="synonym">Umbelopsis isabellina</name>
    <dbReference type="NCBI Taxonomy" id="91625"/>
    <lineage>
        <taxon>Eukaryota</taxon>
        <taxon>Fungi</taxon>
        <taxon>Fungi incertae sedis</taxon>
        <taxon>Mucoromycota</taxon>
        <taxon>Mucoromycotina</taxon>
        <taxon>Umbelopsidomycetes</taxon>
        <taxon>Umbelopsidales</taxon>
        <taxon>Umbelopsidaceae</taxon>
        <taxon>Umbelopsis</taxon>
    </lineage>
</organism>
<evidence type="ECO:0000256" key="4">
    <source>
        <dbReference type="ARBA" id="ARBA00022989"/>
    </source>
</evidence>
<evidence type="ECO:0000313" key="7">
    <source>
        <dbReference type="EMBL" id="KAG2176928.1"/>
    </source>
</evidence>
<evidence type="ECO:0000256" key="1">
    <source>
        <dbReference type="ARBA" id="ARBA00004141"/>
    </source>
</evidence>
<evidence type="ECO:0000256" key="5">
    <source>
        <dbReference type="ARBA" id="ARBA00023136"/>
    </source>
</evidence>
<dbReference type="GO" id="GO:0016020">
    <property type="term" value="C:membrane"/>
    <property type="evidence" value="ECO:0007669"/>
    <property type="project" value="UniProtKB-SubCell"/>
</dbReference>
<protein>
    <submittedName>
        <fullName evidence="7">Uncharacterized protein</fullName>
    </submittedName>
</protein>
<reference evidence="7" key="1">
    <citation type="submission" date="2020-12" db="EMBL/GenBank/DDBJ databases">
        <title>Metabolic potential, ecology and presence of endohyphal bacteria is reflected in genomic diversity of Mucoromycotina.</title>
        <authorList>
            <person name="Muszewska A."/>
            <person name="Okrasinska A."/>
            <person name="Steczkiewicz K."/>
            <person name="Drgas O."/>
            <person name="Orlowska M."/>
            <person name="Perlinska-Lenart U."/>
            <person name="Aleksandrzak-Piekarczyk T."/>
            <person name="Szatraj K."/>
            <person name="Zielenkiewicz U."/>
            <person name="Pilsyk S."/>
            <person name="Malc E."/>
            <person name="Mieczkowski P."/>
            <person name="Kruszewska J.S."/>
            <person name="Biernat P."/>
            <person name="Pawlowska J."/>
        </authorList>
    </citation>
    <scope>NUCLEOTIDE SEQUENCE</scope>
    <source>
        <strain evidence="7">WA0000067209</strain>
    </source>
</reference>
<keyword evidence="5 6" id="KW-0472">Membrane</keyword>
<evidence type="ECO:0000256" key="3">
    <source>
        <dbReference type="ARBA" id="ARBA00022692"/>
    </source>
</evidence>
<dbReference type="InterPro" id="IPR036259">
    <property type="entry name" value="MFS_trans_sf"/>
</dbReference>
<accession>A0A8H7PMW9</accession>
<feature type="transmembrane region" description="Helical" evidence="6">
    <location>
        <begin position="156"/>
        <end position="176"/>
    </location>
</feature>
<dbReference type="PANTHER" id="PTHR43791">
    <property type="entry name" value="PERMEASE-RELATED"/>
    <property type="match status" value="1"/>
</dbReference>
<dbReference type="GO" id="GO:0022857">
    <property type="term" value="F:transmembrane transporter activity"/>
    <property type="evidence" value="ECO:0007669"/>
    <property type="project" value="TreeGrafter"/>
</dbReference>
<proteinExistence type="predicted"/>